<evidence type="ECO:0000313" key="9">
    <source>
        <dbReference type="Proteomes" id="UP000077469"/>
    </source>
</evidence>
<dbReference type="InterPro" id="IPR006674">
    <property type="entry name" value="HD_domain"/>
</dbReference>
<evidence type="ECO:0000259" key="7">
    <source>
        <dbReference type="Pfam" id="PF01966"/>
    </source>
</evidence>
<evidence type="ECO:0000256" key="2">
    <source>
        <dbReference type="ARBA" id="ARBA00022723"/>
    </source>
</evidence>
<dbReference type="PaxDb" id="1123384-AJ81_02075"/>
<dbReference type="SUPFAM" id="SSF109604">
    <property type="entry name" value="HD-domain/PDEase-like"/>
    <property type="match status" value="1"/>
</dbReference>
<dbReference type="InterPro" id="IPR005249">
    <property type="entry name" value="YqeK"/>
</dbReference>
<dbReference type="InterPro" id="IPR003607">
    <property type="entry name" value="HD/PDEase_dom"/>
</dbReference>
<name>A0A0X1KPP2_9THEM</name>
<evidence type="ECO:0000256" key="1">
    <source>
        <dbReference type="ARBA" id="ARBA00012506"/>
    </source>
</evidence>
<dbReference type="EMBL" id="CP007141">
    <property type="protein sequence ID" value="AJC73190.1"/>
    <property type="molecule type" value="Genomic_DNA"/>
</dbReference>
<feature type="domain" description="HD" evidence="7">
    <location>
        <begin position="20"/>
        <end position="133"/>
    </location>
</feature>
<keyword evidence="3" id="KW-0547">Nucleotide-binding</keyword>
<dbReference type="GO" id="GO:0046872">
    <property type="term" value="F:metal ion binding"/>
    <property type="evidence" value="ECO:0007669"/>
    <property type="project" value="UniProtKB-KW"/>
</dbReference>
<dbReference type="EC" id="3.6.1.41" evidence="1"/>
<keyword evidence="2" id="KW-0479">Metal-binding</keyword>
<dbReference type="GO" id="GO:0000166">
    <property type="term" value="F:nucleotide binding"/>
    <property type="evidence" value="ECO:0007669"/>
    <property type="project" value="UniProtKB-KW"/>
</dbReference>
<keyword evidence="5" id="KW-0408">Iron</keyword>
<keyword evidence="9" id="KW-1185">Reference proteome</keyword>
<dbReference type="PATRIC" id="fig|1123384.7.peg.411"/>
<dbReference type="PANTHER" id="PTHR35795:SF1">
    <property type="entry name" value="BIS(5'-NUCLEOSYL)-TETRAPHOSPHATASE, SYMMETRICAL"/>
    <property type="match status" value="1"/>
</dbReference>
<dbReference type="PANTHER" id="PTHR35795">
    <property type="entry name" value="SLR1885 PROTEIN"/>
    <property type="match status" value="1"/>
</dbReference>
<dbReference type="RefSeq" id="WP_031503632.1">
    <property type="nucleotide sequence ID" value="NC_022795.1"/>
</dbReference>
<dbReference type="CDD" id="cd00077">
    <property type="entry name" value="HDc"/>
    <property type="match status" value="1"/>
</dbReference>
<gene>
    <name evidence="8" type="ORF">AJ81_02075</name>
</gene>
<proteinExistence type="predicted"/>
<evidence type="ECO:0000313" key="8">
    <source>
        <dbReference type="EMBL" id="AJC73190.1"/>
    </source>
</evidence>
<reference evidence="8 9" key="1">
    <citation type="submission" date="2014-01" db="EMBL/GenBank/DDBJ databases">
        <title>Genome sequencing of Thermotog hypogea.</title>
        <authorList>
            <person name="Zhang X."/>
            <person name="Alvare G."/>
            <person name="Fristensky B."/>
            <person name="Chen L."/>
            <person name="Suen T."/>
            <person name="Chen Q."/>
            <person name="Ma K."/>
        </authorList>
    </citation>
    <scope>NUCLEOTIDE SEQUENCE [LARGE SCALE GENOMIC DNA]</scope>
    <source>
        <strain evidence="8 9">DSM 11164</strain>
    </source>
</reference>
<organism evidence="8 9">
    <name type="scientific">Pseudothermotoga hypogea DSM 11164 = NBRC 106472</name>
    <dbReference type="NCBI Taxonomy" id="1123384"/>
    <lineage>
        <taxon>Bacteria</taxon>
        <taxon>Thermotogati</taxon>
        <taxon>Thermotogota</taxon>
        <taxon>Thermotogae</taxon>
        <taxon>Thermotogales</taxon>
        <taxon>Thermotogaceae</taxon>
        <taxon>Pseudothermotoga</taxon>
    </lineage>
</organism>
<dbReference type="InterPro" id="IPR051094">
    <property type="entry name" value="Diverse_Catalytic_Enzymes"/>
</dbReference>
<dbReference type="Pfam" id="PF01966">
    <property type="entry name" value="HD"/>
    <property type="match status" value="1"/>
</dbReference>
<accession>A0A0X1KPP2</accession>
<dbReference type="STRING" id="1123384.AJ81_02075"/>
<sequence>MQHIVEELIQTLKLLVTPRRLRHIYSCCNFARKLAKLHRVDEQKVTVACLAHDAFRDVPASKLLKIARAYGIEPNEMELAHPVLLHGKVAAEYLKRRFKIEDQEILEAVSAHTSGKPYMSEIAKIVFLADSLEETRVYEGVEDLRKLAEQDLDEAVIQTLRNKICYAVKKEYLLFPQTVEMWNWLLWNKRPRPLTVNDQDGVEGG</sequence>
<dbReference type="GO" id="GO:0008803">
    <property type="term" value="F:bis(5'-nucleosyl)-tetraphosphatase (symmetrical) activity"/>
    <property type="evidence" value="ECO:0007669"/>
    <property type="project" value="UniProtKB-EC"/>
</dbReference>
<dbReference type="Gene3D" id="1.10.3210.10">
    <property type="entry name" value="Hypothetical protein af1432"/>
    <property type="match status" value="1"/>
</dbReference>
<evidence type="ECO:0000256" key="6">
    <source>
        <dbReference type="ARBA" id="ARBA00049417"/>
    </source>
</evidence>
<evidence type="ECO:0000256" key="4">
    <source>
        <dbReference type="ARBA" id="ARBA00022801"/>
    </source>
</evidence>
<comment type="catalytic activity">
    <reaction evidence="6">
        <text>P(1),P(4)-bis(5'-adenosyl) tetraphosphate + H2O = 2 ADP + 2 H(+)</text>
        <dbReference type="Rhea" id="RHEA:24252"/>
        <dbReference type="ChEBI" id="CHEBI:15377"/>
        <dbReference type="ChEBI" id="CHEBI:15378"/>
        <dbReference type="ChEBI" id="CHEBI:58141"/>
        <dbReference type="ChEBI" id="CHEBI:456216"/>
        <dbReference type="EC" id="3.6.1.41"/>
    </reaction>
</comment>
<evidence type="ECO:0000256" key="5">
    <source>
        <dbReference type="ARBA" id="ARBA00023004"/>
    </source>
</evidence>
<dbReference type="AlphaFoldDB" id="A0A0X1KPP2"/>
<dbReference type="Proteomes" id="UP000077469">
    <property type="component" value="Chromosome"/>
</dbReference>
<dbReference type="KEGG" id="phy:AJ81_02075"/>
<protein>
    <recommendedName>
        <fullName evidence="1">bis(5'-nucleosyl)-tetraphosphatase (symmetrical)</fullName>
        <ecNumber evidence="1">3.6.1.41</ecNumber>
    </recommendedName>
</protein>
<evidence type="ECO:0000256" key="3">
    <source>
        <dbReference type="ARBA" id="ARBA00022741"/>
    </source>
</evidence>
<keyword evidence="4 8" id="KW-0378">Hydrolase</keyword>
<dbReference type="NCBIfam" id="TIGR00488">
    <property type="entry name" value="bis(5'-nucleosyl)-tetraphosphatase (symmetrical) YqeK"/>
    <property type="match status" value="1"/>
</dbReference>
<dbReference type="OrthoDB" id="46240at2"/>